<dbReference type="GO" id="GO:0005794">
    <property type="term" value="C:Golgi apparatus"/>
    <property type="evidence" value="ECO:0007669"/>
    <property type="project" value="UniProtKB-SubCell"/>
</dbReference>
<dbReference type="SMART" id="SM01399">
    <property type="entry name" value="Sybindin"/>
    <property type="match status" value="1"/>
</dbReference>
<reference evidence="7 8" key="1">
    <citation type="submission" date="2016-10" db="EMBL/GenBank/DDBJ databases">
        <title>The genome of Paramicrosporidium saccamoebae is the missing link in understanding Cryptomycota and Microsporidia evolution.</title>
        <authorList>
            <person name="Quandt C.A."/>
            <person name="Beaudet D."/>
            <person name="Corsaro D."/>
            <person name="Michel R."/>
            <person name="Corradi N."/>
            <person name="James T."/>
        </authorList>
    </citation>
    <scope>NUCLEOTIDE SEQUENCE [LARGE SCALE GENOMIC DNA]</scope>
    <source>
        <strain evidence="7 8">KSL3</strain>
    </source>
</reference>
<evidence type="ECO:0000313" key="7">
    <source>
        <dbReference type="EMBL" id="PJF19025.1"/>
    </source>
</evidence>
<protein>
    <recommendedName>
        <fullName evidence="6">Trafficking protein particle complex subunit</fullName>
    </recommendedName>
</protein>
<evidence type="ECO:0000256" key="5">
    <source>
        <dbReference type="ARBA" id="ARBA00038167"/>
    </source>
</evidence>
<keyword evidence="1 6" id="KW-0813">Transport</keyword>
<dbReference type="InterPro" id="IPR007233">
    <property type="entry name" value="TRAPPC"/>
</dbReference>
<dbReference type="Proteomes" id="UP000240830">
    <property type="component" value="Unassembled WGS sequence"/>
</dbReference>
<dbReference type="STRING" id="1246581.A0A2H9TMP1"/>
<evidence type="ECO:0000256" key="4">
    <source>
        <dbReference type="ARBA" id="ARBA00023034"/>
    </source>
</evidence>
<sequence>MIYRLLIFDRQYRCRLDRHFGPRGNLPDEDSMSLLLGLCHSLRGTLRKLAPSPSSSFSYRTNRYRLHYYESPSGWRFVMLMGGPTGSCVYAGTTVTETTALKTFYAGPFVDWVVKNPMVAPLDGEMLGPGGFTAKMEEFFALPIFIS</sequence>
<keyword evidence="3 6" id="KW-0931">ER-Golgi transport</keyword>
<evidence type="ECO:0000256" key="6">
    <source>
        <dbReference type="RuleBase" id="RU366065"/>
    </source>
</evidence>
<keyword evidence="2 6" id="KW-0256">Endoplasmic reticulum</keyword>
<name>A0A2H9TMP1_9FUNG</name>
<dbReference type="GO" id="GO:0005783">
    <property type="term" value="C:endoplasmic reticulum"/>
    <property type="evidence" value="ECO:0007669"/>
    <property type="project" value="UniProtKB-SubCell"/>
</dbReference>
<comment type="subunit">
    <text evidence="6">Part of the multisubunit transport protein particle (TRAPP) complex.</text>
</comment>
<dbReference type="PANTHER" id="PTHR23249:SF16">
    <property type="entry name" value="TRAFFICKING PROTEIN PARTICLE COMPLEX SUBUNIT 1"/>
    <property type="match status" value="1"/>
</dbReference>
<dbReference type="GO" id="GO:0030008">
    <property type="term" value="C:TRAPP complex"/>
    <property type="evidence" value="ECO:0007669"/>
    <property type="project" value="UniProtKB-UniRule"/>
</dbReference>
<dbReference type="OrthoDB" id="3364529at2759"/>
<dbReference type="AlphaFoldDB" id="A0A2H9TMP1"/>
<keyword evidence="4 6" id="KW-0333">Golgi apparatus</keyword>
<accession>A0A2H9TMP1</accession>
<comment type="similarity">
    <text evidence="5">Belongs to the TRAPP small subunits family. BET5 subfamily.</text>
</comment>
<dbReference type="EMBL" id="MTSL01000086">
    <property type="protein sequence ID" value="PJF19025.1"/>
    <property type="molecule type" value="Genomic_DNA"/>
</dbReference>
<comment type="caution">
    <text evidence="7">The sequence shown here is derived from an EMBL/GenBank/DDBJ whole genome shotgun (WGS) entry which is preliminary data.</text>
</comment>
<comment type="subcellular location">
    <subcellularLocation>
        <location evidence="6">Endoplasmic reticulum</location>
    </subcellularLocation>
    <subcellularLocation>
        <location evidence="6">Golgi apparatus</location>
        <location evidence="6">cis-Golgi network</location>
    </subcellularLocation>
</comment>
<evidence type="ECO:0000256" key="1">
    <source>
        <dbReference type="ARBA" id="ARBA00022448"/>
    </source>
</evidence>
<dbReference type="Gene3D" id="3.30.450.70">
    <property type="match status" value="1"/>
</dbReference>
<evidence type="ECO:0000313" key="8">
    <source>
        <dbReference type="Proteomes" id="UP000240830"/>
    </source>
</evidence>
<dbReference type="InterPro" id="IPR011012">
    <property type="entry name" value="Longin-like_dom_sf"/>
</dbReference>
<dbReference type="PANTHER" id="PTHR23249">
    <property type="entry name" value="TRAFFICKING PROTEIN PARTICLE COMPLEX SUBUNIT"/>
    <property type="match status" value="1"/>
</dbReference>
<keyword evidence="8" id="KW-1185">Reference proteome</keyword>
<dbReference type="Pfam" id="PF04099">
    <property type="entry name" value="Sybindin"/>
    <property type="match status" value="1"/>
</dbReference>
<evidence type="ECO:0000256" key="3">
    <source>
        <dbReference type="ARBA" id="ARBA00022892"/>
    </source>
</evidence>
<gene>
    <name evidence="7" type="ORF">PSACC_01157</name>
</gene>
<dbReference type="SUPFAM" id="SSF64356">
    <property type="entry name" value="SNARE-like"/>
    <property type="match status" value="1"/>
</dbReference>
<proteinExistence type="inferred from homology"/>
<organism evidence="7 8">
    <name type="scientific">Paramicrosporidium saccamoebae</name>
    <dbReference type="NCBI Taxonomy" id="1246581"/>
    <lineage>
        <taxon>Eukaryota</taxon>
        <taxon>Fungi</taxon>
        <taxon>Fungi incertae sedis</taxon>
        <taxon>Cryptomycota</taxon>
        <taxon>Cryptomycota incertae sedis</taxon>
        <taxon>Paramicrosporidium</taxon>
    </lineage>
</organism>
<dbReference type="GO" id="GO:0006888">
    <property type="term" value="P:endoplasmic reticulum to Golgi vesicle-mediated transport"/>
    <property type="evidence" value="ECO:0007669"/>
    <property type="project" value="UniProtKB-UniRule"/>
</dbReference>
<evidence type="ECO:0000256" key="2">
    <source>
        <dbReference type="ARBA" id="ARBA00022824"/>
    </source>
</evidence>